<evidence type="ECO:0000256" key="3">
    <source>
        <dbReference type="ARBA" id="ARBA00022692"/>
    </source>
</evidence>
<keyword evidence="4 6" id="KW-1133">Transmembrane helix</keyword>
<organism evidence="7 8">
    <name type="scientific">Cyanobacterium aponinum (strain PCC 10605)</name>
    <dbReference type="NCBI Taxonomy" id="755178"/>
    <lineage>
        <taxon>Bacteria</taxon>
        <taxon>Bacillati</taxon>
        <taxon>Cyanobacteriota</taxon>
        <taxon>Cyanophyceae</taxon>
        <taxon>Oscillatoriophycideae</taxon>
        <taxon>Chroococcales</taxon>
        <taxon>Geminocystaceae</taxon>
        <taxon>Cyanobacterium</taxon>
    </lineage>
</organism>
<dbReference type="InterPro" id="IPR005496">
    <property type="entry name" value="Integral_membrane_TerC"/>
</dbReference>
<dbReference type="HOGENOM" id="CLU_070543_1_0_3"/>
<feature type="transmembrane region" description="Helical" evidence="6">
    <location>
        <begin position="82"/>
        <end position="99"/>
    </location>
</feature>
<reference evidence="8" key="1">
    <citation type="journal article" date="2013" name="Proc. Natl. Acad. Sci. U.S.A.">
        <title>Improving the coverage of the cyanobacterial phylum using diversity-driven genome sequencing.</title>
        <authorList>
            <person name="Shih P.M."/>
            <person name="Wu D."/>
            <person name="Latifi A."/>
            <person name="Axen S.D."/>
            <person name="Fewer D.P."/>
            <person name="Talla E."/>
            <person name="Calteau A."/>
            <person name="Cai F."/>
            <person name="Tandeau de Marsac N."/>
            <person name="Rippka R."/>
            <person name="Herdman M."/>
            <person name="Sivonen K."/>
            <person name="Coursin T."/>
            <person name="Laurent T."/>
            <person name="Goodwin L."/>
            <person name="Nolan M."/>
            <person name="Davenport K.W."/>
            <person name="Han C.S."/>
            <person name="Rubin E.M."/>
            <person name="Eisen J.A."/>
            <person name="Woyke T."/>
            <person name="Gugger M."/>
            <person name="Kerfeld C.A."/>
        </authorList>
    </citation>
    <scope>NUCLEOTIDE SEQUENCE [LARGE SCALE GENOMIC DNA]</scope>
    <source>
        <strain evidence="8">PCC 10605</strain>
    </source>
</reference>
<dbReference type="Proteomes" id="UP000010480">
    <property type="component" value="Chromosome"/>
</dbReference>
<sequence>MLEQILHPSIDFGIDTAFILVILVALEAVLSADNAIALASIAQGLKDSKQQRYALNVGLLMAYVLRITLIITAAWIVKFWQFELLGGLYLLWLTFRYFVNSNQENGEDDENSKLNFKNLWQAIPIIAFTDLAFSLDSVTTAIAVADEIWLIIAGGTIGVIALRFLAGLFIHWIQIFTHLEDAGFITVGLVGLRLILKVAYPSLVPPEWLMIGIIIGMFTWGFSEKNDLEVKDSPES</sequence>
<gene>
    <name evidence="7" type="ordered locus">Cyan10605_1551</name>
</gene>
<dbReference type="InterPro" id="IPR022493">
    <property type="entry name" value="CHP03716_TM_YkoY"/>
</dbReference>
<feature type="transmembrane region" description="Helical" evidence="6">
    <location>
        <begin position="182"/>
        <end position="200"/>
    </location>
</feature>
<dbReference type="AlphaFoldDB" id="K9Z508"/>
<dbReference type="KEGG" id="can:Cyan10605_1551"/>
<evidence type="ECO:0000256" key="2">
    <source>
        <dbReference type="ARBA" id="ARBA00007511"/>
    </source>
</evidence>
<proteinExistence type="inferred from homology"/>
<dbReference type="Pfam" id="PF03741">
    <property type="entry name" value="TerC"/>
    <property type="match status" value="1"/>
</dbReference>
<dbReference type="PANTHER" id="PTHR30238">
    <property type="entry name" value="MEMBRANE BOUND PREDICTED REDOX MODULATOR"/>
    <property type="match status" value="1"/>
</dbReference>
<protein>
    <submittedName>
        <fullName evidence="7">Integral membrane protein, YkoY family</fullName>
    </submittedName>
</protein>
<keyword evidence="3 6" id="KW-0812">Transmembrane</keyword>
<dbReference type="EMBL" id="CP003947">
    <property type="protein sequence ID" value="AFZ53660.1"/>
    <property type="molecule type" value="Genomic_DNA"/>
</dbReference>
<evidence type="ECO:0000256" key="4">
    <source>
        <dbReference type="ARBA" id="ARBA00022989"/>
    </source>
</evidence>
<feature type="transmembrane region" description="Helical" evidence="6">
    <location>
        <begin position="12"/>
        <end position="32"/>
    </location>
</feature>
<comment type="subcellular location">
    <subcellularLocation>
        <location evidence="1">Membrane</location>
        <topology evidence="1">Multi-pass membrane protein</topology>
    </subcellularLocation>
</comment>
<dbReference type="GO" id="GO:0016020">
    <property type="term" value="C:membrane"/>
    <property type="evidence" value="ECO:0007669"/>
    <property type="project" value="UniProtKB-SubCell"/>
</dbReference>
<comment type="similarity">
    <text evidence="2">Belongs to the TerC family.</text>
</comment>
<evidence type="ECO:0000256" key="1">
    <source>
        <dbReference type="ARBA" id="ARBA00004141"/>
    </source>
</evidence>
<dbReference type="RefSeq" id="WP_015219387.1">
    <property type="nucleotide sequence ID" value="NC_019776.1"/>
</dbReference>
<feature type="transmembrane region" description="Helical" evidence="6">
    <location>
        <begin position="148"/>
        <end position="170"/>
    </location>
</feature>
<keyword evidence="8" id="KW-1185">Reference proteome</keyword>
<evidence type="ECO:0000256" key="6">
    <source>
        <dbReference type="SAM" id="Phobius"/>
    </source>
</evidence>
<evidence type="ECO:0000313" key="7">
    <source>
        <dbReference type="EMBL" id="AFZ53660.1"/>
    </source>
</evidence>
<evidence type="ECO:0000256" key="5">
    <source>
        <dbReference type="ARBA" id="ARBA00023136"/>
    </source>
</evidence>
<dbReference type="PANTHER" id="PTHR30238:SF4">
    <property type="entry name" value="SLL1022 PROTEIN"/>
    <property type="match status" value="1"/>
</dbReference>
<keyword evidence="5 6" id="KW-0472">Membrane</keyword>
<dbReference type="NCBIfam" id="TIGR03716">
    <property type="entry name" value="R_switched_YkoY"/>
    <property type="match status" value="1"/>
</dbReference>
<feature type="transmembrane region" description="Helical" evidence="6">
    <location>
        <begin position="53"/>
        <end position="76"/>
    </location>
</feature>
<dbReference type="eggNOG" id="COG0861">
    <property type="taxonomic scope" value="Bacteria"/>
</dbReference>
<dbReference type="OrthoDB" id="510141at2"/>
<evidence type="ECO:0000313" key="8">
    <source>
        <dbReference type="Proteomes" id="UP000010480"/>
    </source>
</evidence>
<name>K9Z508_CYAAP</name>
<feature type="transmembrane region" description="Helical" evidence="6">
    <location>
        <begin position="206"/>
        <end position="223"/>
    </location>
</feature>
<dbReference type="PATRIC" id="fig|755178.3.peg.1646"/>
<accession>K9Z508</accession>